<accession>A0A6C1B3B8</accession>
<dbReference type="Gene3D" id="1.10.238.120">
    <property type="entry name" value="Jann4075-like"/>
    <property type="match status" value="1"/>
</dbReference>
<dbReference type="Pfam" id="PF11015">
    <property type="entry name" value="DUF2853"/>
    <property type="match status" value="1"/>
</dbReference>
<proteinExistence type="predicted"/>
<keyword evidence="2" id="KW-1185">Reference proteome</keyword>
<organism evidence="1 2">
    <name type="scientific">Nitrogeniibacter mangrovi</name>
    <dbReference type="NCBI Taxonomy" id="2016596"/>
    <lineage>
        <taxon>Bacteria</taxon>
        <taxon>Pseudomonadati</taxon>
        <taxon>Pseudomonadota</taxon>
        <taxon>Betaproteobacteria</taxon>
        <taxon>Rhodocyclales</taxon>
        <taxon>Zoogloeaceae</taxon>
        <taxon>Nitrogeniibacter</taxon>
    </lineage>
</organism>
<dbReference type="AlphaFoldDB" id="A0A6C1B3B8"/>
<reference evidence="1 2" key="1">
    <citation type="submission" date="2020-02" db="EMBL/GenBank/DDBJ databases">
        <title>Nitrogenibacter mangrovi gen. nov., sp. nov. isolated from mangrove sediment, a denitrifying betaproteobacterium.</title>
        <authorList>
            <person name="Liao H."/>
            <person name="Tian Y."/>
        </authorList>
    </citation>
    <scope>NUCLEOTIDE SEQUENCE [LARGE SCALE GENOMIC DNA]</scope>
    <source>
        <strain evidence="1 2">M9-3-2</strain>
    </source>
</reference>
<evidence type="ECO:0000313" key="1">
    <source>
        <dbReference type="EMBL" id="QID16704.1"/>
    </source>
</evidence>
<dbReference type="KEGG" id="azq:G3580_03100"/>
<dbReference type="SUPFAM" id="SSF158587">
    <property type="entry name" value="Jann4075-like"/>
    <property type="match status" value="1"/>
</dbReference>
<dbReference type="Proteomes" id="UP000501991">
    <property type="component" value="Chromosome"/>
</dbReference>
<gene>
    <name evidence="1" type="ORF">G3580_03100</name>
</gene>
<dbReference type="InterPro" id="IPR021274">
    <property type="entry name" value="DUF2853"/>
</dbReference>
<dbReference type="EMBL" id="CP048836">
    <property type="protein sequence ID" value="QID16704.1"/>
    <property type="molecule type" value="Genomic_DNA"/>
</dbReference>
<dbReference type="RefSeq" id="WP_173763872.1">
    <property type="nucleotide sequence ID" value="NZ_CP048836.1"/>
</dbReference>
<sequence>MSDYVADVKKYASSVDEAVVDAIVKYCGIALRNKDSSLVSASDKAELDRVRDGFAKKKLELAPEAAEAGIAKVCETLKGVNQKGRVTFYYLLAEATGTLDKLR</sequence>
<protein>
    <submittedName>
        <fullName evidence="1">DUF2853 family protein</fullName>
    </submittedName>
</protein>
<name>A0A6C1B3B8_9RHOO</name>
<evidence type="ECO:0000313" key="2">
    <source>
        <dbReference type="Proteomes" id="UP000501991"/>
    </source>
</evidence>
<dbReference type="InterPro" id="IPR023154">
    <property type="entry name" value="Jann4075-like_sf"/>
</dbReference>